<gene>
    <name evidence="2" type="ORF">A2773_05320</name>
</gene>
<sequence>MERKITDYKAQEGEQYTLNDNNLDPYLEEVPDFNDQFKPTAKVFSYSRNGKGEGGQSEEALAKGE</sequence>
<comment type="caution">
    <text evidence="2">The sequence shown here is derived from an EMBL/GenBank/DDBJ whole genome shotgun (WGS) entry which is preliminary data.</text>
</comment>
<organism evidence="2 3">
    <name type="scientific">Candidatus Gottesmanbacteria bacterium RIFCSPHIGHO2_01_FULL_39_10</name>
    <dbReference type="NCBI Taxonomy" id="1798375"/>
    <lineage>
        <taxon>Bacteria</taxon>
        <taxon>Candidatus Gottesmaniibacteriota</taxon>
    </lineage>
</organism>
<evidence type="ECO:0000256" key="1">
    <source>
        <dbReference type="SAM" id="MobiDB-lite"/>
    </source>
</evidence>
<accession>A0A1F5ZNZ6</accession>
<reference evidence="2 3" key="1">
    <citation type="journal article" date="2016" name="Nat. Commun.">
        <title>Thousands of microbial genomes shed light on interconnected biogeochemical processes in an aquifer system.</title>
        <authorList>
            <person name="Anantharaman K."/>
            <person name="Brown C.T."/>
            <person name="Hug L.A."/>
            <person name="Sharon I."/>
            <person name="Castelle C.J."/>
            <person name="Probst A.J."/>
            <person name="Thomas B.C."/>
            <person name="Singh A."/>
            <person name="Wilkins M.J."/>
            <person name="Karaoz U."/>
            <person name="Brodie E.L."/>
            <person name="Williams K.H."/>
            <person name="Hubbard S.S."/>
            <person name="Banfield J.F."/>
        </authorList>
    </citation>
    <scope>NUCLEOTIDE SEQUENCE [LARGE SCALE GENOMIC DNA]</scope>
</reference>
<protein>
    <submittedName>
        <fullName evidence="2">Uncharacterized protein</fullName>
    </submittedName>
</protein>
<dbReference type="Proteomes" id="UP000177383">
    <property type="component" value="Unassembled WGS sequence"/>
</dbReference>
<evidence type="ECO:0000313" key="3">
    <source>
        <dbReference type="Proteomes" id="UP000177383"/>
    </source>
</evidence>
<dbReference type="EMBL" id="MFJE01000024">
    <property type="protein sequence ID" value="OGG14141.1"/>
    <property type="molecule type" value="Genomic_DNA"/>
</dbReference>
<proteinExistence type="predicted"/>
<evidence type="ECO:0000313" key="2">
    <source>
        <dbReference type="EMBL" id="OGG14141.1"/>
    </source>
</evidence>
<feature type="region of interest" description="Disordered" evidence="1">
    <location>
        <begin position="1"/>
        <end position="23"/>
    </location>
</feature>
<name>A0A1F5ZNZ6_9BACT</name>
<feature type="compositionally biased region" description="Basic and acidic residues" evidence="1">
    <location>
        <begin position="1"/>
        <end position="12"/>
    </location>
</feature>
<dbReference type="AlphaFoldDB" id="A0A1F5ZNZ6"/>